<proteinExistence type="predicted"/>
<comment type="caution">
    <text evidence="2">The sequence shown here is derived from an EMBL/GenBank/DDBJ whole genome shotgun (WGS) entry which is preliminary data.</text>
</comment>
<protein>
    <submittedName>
        <fullName evidence="2">Uncharacterized protein</fullName>
    </submittedName>
</protein>
<keyword evidence="1" id="KW-0472">Membrane</keyword>
<feature type="transmembrane region" description="Helical" evidence="1">
    <location>
        <begin position="49"/>
        <end position="66"/>
    </location>
</feature>
<organism evidence="2 3">
    <name type="scientific">Thelohanellus kitauei</name>
    <name type="common">Myxosporean</name>
    <dbReference type="NCBI Taxonomy" id="669202"/>
    <lineage>
        <taxon>Eukaryota</taxon>
        <taxon>Metazoa</taxon>
        <taxon>Cnidaria</taxon>
        <taxon>Myxozoa</taxon>
        <taxon>Myxosporea</taxon>
        <taxon>Bivalvulida</taxon>
        <taxon>Platysporina</taxon>
        <taxon>Myxobolidae</taxon>
        <taxon>Thelohanellus</taxon>
    </lineage>
</organism>
<reference evidence="2 3" key="1">
    <citation type="journal article" date="2014" name="Genome Biol. Evol.">
        <title>The genome of the myxosporean Thelohanellus kitauei shows adaptations to nutrient acquisition within its fish host.</title>
        <authorList>
            <person name="Yang Y."/>
            <person name="Xiong J."/>
            <person name="Zhou Z."/>
            <person name="Huo F."/>
            <person name="Miao W."/>
            <person name="Ran C."/>
            <person name="Liu Y."/>
            <person name="Zhang J."/>
            <person name="Feng J."/>
            <person name="Wang M."/>
            <person name="Wang M."/>
            <person name="Wang L."/>
            <person name="Yao B."/>
        </authorList>
    </citation>
    <scope>NUCLEOTIDE SEQUENCE [LARGE SCALE GENOMIC DNA]</scope>
    <source>
        <strain evidence="2">Wuqing</strain>
    </source>
</reference>
<dbReference type="AlphaFoldDB" id="A0A0C2IBK4"/>
<evidence type="ECO:0000313" key="2">
    <source>
        <dbReference type="EMBL" id="KII62713.1"/>
    </source>
</evidence>
<gene>
    <name evidence="2" type="ORF">RF11_03636</name>
</gene>
<evidence type="ECO:0000313" key="3">
    <source>
        <dbReference type="Proteomes" id="UP000031668"/>
    </source>
</evidence>
<dbReference type="EMBL" id="JWZT01004882">
    <property type="protein sequence ID" value="KII62713.1"/>
    <property type="molecule type" value="Genomic_DNA"/>
</dbReference>
<keyword evidence="1" id="KW-1133">Transmembrane helix</keyword>
<accession>A0A0C2IBK4</accession>
<evidence type="ECO:0000256" key="1">
    <source>
        <dbReference type="SAM" id="Phobius"/>
    </source>
</evidence>
<keyword evidence="3" id="KW-1185">Reference proteome</keyword>
<sequence length="108" mass="12860">MLISKASPQNNSDYRFLFQSWALTCFMSNQLQNYCIKTHLTFITHFPDIIFVLNIIEIVLFLCYHIRIETDPFQLKFTFKGVEKIIIPMNMEFQVENETLIVEDEAHH</sequence>
<dbReference type="Proteomes" id="UP000031668">
    <property type="component" value="Unassembled WGS sequence"/>
</dbReference>
<keyword evidence="1" id="KW-0812">Transmembrane</keyword>
<name>A0A0C2IBK4_THEKT</name>